<comment type="similarity">
    <text evidence="7 8">Belongs to the PINc/VapC protein family.</text>
</comment>
<keyword evidence="8" id="KW-0800">Toxin</keyword>
<feature type="domain" description="PIN" evidence="9">
    <location>
        <begin position="1"/>
        <end position="123"/>
    </location>
</feature>
<dbReference type="RefSeq" id="WP_221188534.1">
    <property type="nucleotide sequence ID" value="NZ_JACHXP010000026.1"/>
</dbReference>
<evidence type="ECO:0000256" key="6">
    <source>
        <dbReference type="ARBA" id="ARBA00022842"/>
    </source>
</evidence>
<evidence type="ECO:0000259" key="9">
    <source>
        <dbReference type="Pfam" id="PF01850"/>
    </source>
</evidence>
<dbReference type="CDD" id="cd18731">
    <property type="entry name" value="PIN_NgFitB-like"/>
    <property type="match status" value="1"/>
</dbReference>
<dbReference type="Proteomes" id="UP000547614">
    <property type="component" value="Unassembled WGS sequence"/>
</dbReference>
<evidence type="ECO:0000256" key="3">
    <source>
        <dbReference type="ARBA" id="ARBA00022722"/>
    </source>
</evidence>
<dbReference type="Gene3D" id="3.40.50.1010">
    <property type="entry name" value="5'-nuclease"/>
    <property type="match status" value="1"/>
</dbReference>
<keyword evidence="2 8" id="KW-1277">Toxin-antitoxin system</keyword>
<dbReference type="AlphaFoldDB" id="A0A839VA16"/>
<protein>
    <recommendedName>
        <fullName evidence="8">Ribonuclease VapC</fullName>
        <shortName evidence="8">RNase VapC</shortName>
        <ecNumber evidence="8">3.1.-.-</ecNumber>
    </recommendedName>
    <alternativeName>
        <fullName evidence="8">Toxin VapC</fullName>
    </alternativeName>
</protein>
<evidence type="ECO:0000313" key="11">
    <source>
        <dbReference type="Proteomes" id="UP000547614"/>
    </source>
</evidence>
<evidence type="ECO:0000313" key="10">
    <source>
        <dbReference type="EMBL" id="MBB3192322.1"/>
    </source>
</evidence>
<evidence type="ECO:0000256" key="7">
    <source>
        <dbReference type="ARBA" id="ARBA00038093"/>
    </source>
</evidence>
<sequence length="139" mass="14739">MVLDTNVLSELMRPAPAPGIVDWLDAQVATTVAITSITVAEILYGIQRLPAGRRKRSLAVMAAGMLDDDFAGRILSFDGEAAIHYAERVVASEQAGRAVQIADAQIAAICLCHGAILATRNVKDFASLGVPLVNPWQQG</sequence>
<comment type="cofactor">
    <cofactor evidence="1 8">
        <name>Mg(2+)</name>
        <dbReference type="ChEBI" id="CHEBI:18420"/>
    </cofactor>
</comment>
<dbReference type="InterPro" id="IPR002716">
    <property type="entry name" value="PIN_dom"/>
</dbReference>
<dbReference type="GO" id="GO:0090729">
    <property type="term" value="F:toxin activity"/>
    <property type="evidence" value="ECO:0007669"/>
    <property type="project" value="UniProtKB-KW"/>
</dbReference>
<dbReference type="GO" id="GO:0016787">
    <property type="term" value="F:hydrolase activity"/>
    <property type="evidence" value="ECO:0007669"/>
    <property type="project" value="UniProtKB-KW"/>
</dbReference>
<accession>A0A839VA16</accession>
<evidence type="ECO:0000256" key="5">
    <source>
        <dbReference type="ARBA" id="ARBA00022801"/>
    </source>
</evidence>
<evidence type="ECO:0000256" key="8">
    <source>
        <dbReference type="HAMAP-Rule" id="MF_00265"/>
    </source>
</evidence>
<dbReference type="GO" id="GO:0004540">
    <property type="term" value="F:RNA nuclease activity"/>
    <property type="evidence" value="ECO:0007669"/>
    <property type="project" value="InterPro"/>
</dbReference>
<keyword evidence="5 8" id="KW-0378">Hydrolase</keyword>
<proteinExistence type="inferred from homology"/>
<evidence type="ECO:0000256" key="4">
    <source>
        <dbReference type="ARBA" id="ARBA00022723"/>
    </source>
</evidence>
<feature type="binding site" evidence="8">
    <location>
        <position position="103"/>
    </location>
    <ligand>
        <name>Mg(2+)</name>
        <dbReference type="ChEBI" id="CHEBI:18420"/>
    </ligand>
</feature>
<dbReference type="Pfam" id="PF01850">
    <property type="entry name" value="PIN"/>
    <property type="match status" value="1"/>
</dbReference>
<dbReference type="PANTHER" id="PTHR33653:SF1">
    <property type="entry name" value="RIBONUCLEASE VAPC2"/>
    <property type="match status" value="1"/>
</dbReference>
<comment type="caution">
    <text evidence="10">The sequence shown here is derived from an EMBL/GenBank/DDBJ whole genome shotgun (WGS) entry which is preliminary data.</text>
</comment>
<organism evidence="10 11">
    <name type="scientific">Halomonas cerina</name>
    <dbReference type="NCBI Taxonomy" id="447424"/>
    <lineage>
        <taxon>Bacteria</taxon>
        <taxon>Pseudomonadati</taxon>
        <taxon>Pseudomonadota</taxon>
        <taxon>Gammaproteobacteria</taxon>
        <taxon>Oceanospirillales</taxon>
        <taxon>Halomonadaceae</taxon>
        <taxon>Halomonas</taxon>
    </lineage>
</organism>
<comment type="function">
    <text evidence="8">Toxic component of a toxin-antitoxin (TA) system. An RNase.</text>
</comment>
<feature type="binding site" evidence="8">
    <location>
        <position position="4"/>
    </location>
    <ligand>
        <name>Mg(2+)</name>
        <dbReference type="ChEBI" id="CHEBI:18420"/>
    </ligand>
</feature>
<dbReference type="InterPro" id="IPR022907">
    <property type="entry name" value="VapC_family"/>
</dbReference>
<name>A0A839VA16_9GAMM</name>
<dbReference type="PANTHER" id="PTHR33653">
    <property type="entry name" value="RIBONUCLEASE VAPC2"/>
    <property type="match status" value="1"/>
</dbReference>
<dbReference type="InterPro" id="IPR029060">
    <property type="entry name" value="PIN-like_dom_sf"/>
</dbReference>
<dbReference type="InterPro" id="IPR050556">
    <property type="entry name" value="Type_II_TA_system_RNase"/>
</dbReference>
<dbReference type="EC" id="3.1.-.-" evidence="8"/>
<keyword evidence="3 8" id="KW-0540">Nuclease</keyword>
<keyword evidence="4 8" id="KW-0479">Metal-binding</keyword>
<dbReference type="EMBL" id="JACHXP010000026">
    <property type="protein sequence ID" value="MBB3192322.1"/>
    <property type="molecule type" value="Genomic_DNA"/>
</dbReference>
<gene>
    <name evidence="8" type="primary">vapC</name>
    <name evidence="10" type="ORF">FHR94_003610</name>
</gene>
<evidence type="ECO:0000256" key="2">
    <source>
        <dbReference type="ARBA" id="ARBA00022649"/>
    </source>
</evidence>
<evidence type="ECO:0000256" key="1">
    <source>
        <dbReference type="ARBA" id="ARBA00001946"/>
    </source>
</evidence>
<keyword evidence="11" id="KW-1185">Reference proteome</keyword>
<reference evidence="10 11" key="1">
    <citation type="submission" date="2020-08" db="EMBL/GenBank/DDBJ databases">
        <title>Genomic Encyclopedia of Type Strains, Phase III (KMG-III): the genomes of soil and plant-associated and newly described type strains.</title>
        <authorList>
            <person name="Whitman W."/>
        </authorList>
    </citation>
    <scope>NUCLEOTIDE SEQUENCE [LARGE SCALE GENOMIC DNA]</scope>
    <source>
        <strain evidence="10 11">CECT 7282</strain>
    </source>
</reference>
<dbReference type="HAMAP" id="MF_00265">
    <property type="entry name" value="VapC_Nob1"/>
    <property type="match status" value="1"/>
</dbReference>
<dbReference type="GO" id="GO:0000287">
    <property type="term" value="F:magnesium ion binding"/>
    <property type="evidence" value="ECO:0007669"/>
    <property type="project" value="UniProtKB-UniRule"/>
</dbReference>
<dbReference type="SUPFAM" id="SSF88723">
    <property type="entry name" value="PIN domain-like"/>
    <property type="match status" value="1"/>
</dbReference>
<keyword evidence="6 8" id="KW-0460">Magnesium</keyword>